<feature type="compositionally biased region" description="Basic and acidic residues" evidence="1">
    <location>
        <begin position="295"/>
        <end position="307"/>
    </location>
</feature>
<dbReference type="Proteomes" id="UP000006757">
    <property type="component" value="Unassembled WGS sequence"/>
</dbReference>
<dbReference type="eggNOG" id="ENOG502TKWV">
    <property type="taxonomic scope" value="Eukaryota"/>
</dbReference>
<feature type="compositionally biased region" description="Pro residues" evidence="1">
    <location>
        <begin position="43"/>
        <end position="52"/>
    </location>
</feature>
<evidence type="ECO:0000313" key="3">
    <source>
        <dbReference type="Proteomes" id="UP000006757"/>
    </source>
</evidence>
<dbReference type="EMBL" id="AMBO01000224">
    <property type="protein sequence ID" value="EKD04488.1"/>
    <property type="molecule type" value="Genomic_DNA"/>
</dbReference>
<dbReference type="HOGENOM" id="CLU_834239_0_0_1"/>
<feature type="region of interest" description="Disordered" evidence="1">
    <location>
        <begin position="35"/>
        <end position="91"/>
    </location>
</feature>
<name>K1W6E4_TRIAC</name>
<feature type="region of interest" description="Disordered" evidence="1">
    <location>
        <begin position="322"/>
        <end position="343"/>
    </location>
</feature>
<feature type="region of interest" description="Disordered" evidence="1">
    <location>
        <begin position="103"/>
        <end position="144"/>
    </location>
</feature>
<feature type="compositionally biased region" description="Polar residues" evidence="1">
    <location>
        <begin position="247"/>
        <end position="271"/>
    </location>
</feature>
<reference evidence="2 3" key="1">
    <citation type="journal article" date="2012" name="Eukaryot. Cell">
        <title>Genome sequence of the Trichosporon asahii environmental strain CBS 8904.</title>
        <authorList>
            <person name="Yang R.Y."/>
            <person name="Li H.T."/>
            <person name="Zhu H."/>
            <person name="Zhou G.P."/>
            <person name="Wang M."/>
            <person name="Wang L."/>
        </authorList>
    </citation>
    <scope>NUCLEOTIDE SEQUENCE [LARGE SCALE GENOMIC DNA]</scope>
    <source>
        <strain evidence="2 3">CBS 8904</strain>
    </source>
</reference>
<feature type="compositionally biased region" description="Low complexity" evidence="1">
    <location>
        <begin position="64"/>
        <end position="79"/>
    </location>
</feature>
<comment type="caution">
    <text evidence="2">The sequence shown here is derived from an EMBL/GenBank/DDBJ whole genome shotgun (WGS) entry which is preliminary data.</text>
</comment>
<dbReference type="AlphaFoldDB" id="K1W6E4"/>
<feature type="region of interest" description="Disordered" evidence="1">
    <location>
        <begin position="228"/>
        <end position="307"/>
    </location>
</feature>
<protein>
    <submittedName>
        <fullName evidence="2">Uncharacterized protein</fullName>
    </submittedName>
</protein>
<proteinExistence type="predicted"/>
<dbReference type="OrthoDB" id="2574664at2759"/>
<sequence length="343" mass="37370">MAEVAARKRARSSSPVCDVLASPLEVLLKRRRRDLSRTSSVALPPPSQPIFDPPGGTGGDTAMPSSSSPGGLPSSSSPGFENYSHDANSLRGIERRRTRNWERLNAPAHAGPSCEPDSSPVARRSMSDRHLVSSSPVRHQPPAPVFRDEWSAEERLREWGDEYASQNSVLHSLVSRVVSMAISGGRWYSCRFEVEIANMQHLARLESQQSLHSLHSVASAAYSPFELAEPASSPAPMPSTTPLRTPASANPWRTHQTPGFTPGGFTSSEYVSSPLFSPPPHSGPHHTHATPSRTGEAHGEVRASYEETNRLLAELNFARLRRHDAMSSSPPPPSTDPAMDEQW</sequence>
<evidence type="ECO:0000313" key="2">
    <source>
        <dbReference type="EMBL" id="EKD04488.1"/>
    </source>
</evidence>
<gene>
    <name evidence="2" type="ORF">A1Q2_01264</name>
</gene>
<keyword evidence="3" id="KW-1185">Reference proteome</keyword>
<organism evidence="2 3">
    <name type="scientific">Trichosporon asahii var. asahii (strain CBS 8904)</name>
    <name type="common">Yeast</name>
    <dbReference type="NCBI Taxonomy" id="1220162"/>
    <lineage>
        <taxon>Eukaryota</taxon>
        <taxon>Fungi</taxon>
        <taxon>Dikarya</taxon>
        <taxon>Basidiomycota</taxon>
        <taxon>Agaricomycotina</taxon>
        <taxon>Tremellomycetes</taxon>
        <taxon>Trichosporonales</taxon>
        <taxon>Trichosporonaceae</taxon>
        <taxon>Trichosporon</taxon>
    </lineage>
</organism>
<accession>K1W6E4</accession>
<evidence type="ECO:0000256" key="1">
    <source>
        <dbReference type="SAM" id="MobiDB-lite"/>
    </source>
</evidence>
<dbReference type="InParanoid" id="K1W6E4"/>